<evidence type="ECO:0000256" key="1">
    <source>
        <dbReference type="SAM" id="MobiDB-lite"/>
    </source>
</evidence>
<feature type="region of interest" description="Disordered" evidence="1">
    <location>
        <begin position="78"/>
        <end position="121"/>
    </location>
</feature>
<sequence>MAERIGSSSNFWLSRPARPPPEKWHALLREGSDAAVGLTCDAGPAWRFLVGLTSNAGSMAVLLIVQPARRRQDMHVRLGFRPGPRKSGRIRSTRGRVQGLGSALGDPASGWMLKTPRPQGF</sequence>
<evidence type="ECO:0000256" key="2">
    <source>
        <dbReference type="SAM" id="Phobius"/>
    </source>
</evidence>
<feature type="transmembrane region" description="Helical" evidence="2">
    <location>
        <begin position="45"/>
        <end position="65"/>
    </location>
</feature>
<reference evidence="3 4" key="1">
    <citation type="submission" date="2019-05" db="EMBL/GenBank/DDBJ databases">
        <title>Emergence of the Ug99 lineage of the wheat stem rust pathogen through somatic hybridization.</title>
        <authorList>
            <person name="Li F."/>
            <person name="Upadhyaya N.M."/>
            <person name="Sperschneider J."/>
            <person name="Matny O."/>
            <person name="Nguyen-Phuc H."/>
            <person name="Mago R."/>
            <person name="Raley C."/>
            <person name="Miller M.E."/>
            <person name="Silverstein K.A.T."/>
            <person name="Henningsen E."/>
            <person name="Hirsch C.D."/>
            <person name="Visser B."/>
            <person name="Pretorius Z.A."/>
            <person name="Steffenson B.J."/>
            <person name="Schwessinger B."/>
            <person name="Dodds P.N."/>
            <person name="Figueroa M."/>
        </authorList>
    </citation>
    <scope>NUCLEOTIDE SEQUENCE [LARGE SCALE GENOMIC DNA]</scope>
    <source>
        <strain evidence="3 4">Ug99</strain>
    </source>
</reference>
<protein>
    <submittedName>
        <fullName evidence="3">Uncharacterized protein</fullName>
    </submittedName>
</protein>
<evidence type="ECO:0000313" key="4">
    <source>
        <dbReference type="Proteomes" id="UP000325313"/>
    </source>
</evidence>
<accession>A0A5B0RP91</accession>
<dbReference type="AlphaFoldDB" id="A0A5B0RP91"/>
<organism evidence="3 4">
    <name type="scientific">Puccinia graminis f. sp. tritici</name>
    <dbReference type="NCBI Taxonomy" id="56615"/>
    <lineage>
        <taxon>Eukaryota</taxon>
        <taxon>Fungi</taxon>
        <taxon>Dikarya</taxon>
        <taxon>Basidiomycota</taxon>
        <taxon>Pucciniomycotina</taxon>
        <taxon>Pucciniomycetes</taxon>
        <taxon>Pucciniales</taxon>
        <taxon>Pucciniaceae</taxon>
        <taxon>Puccinia</taxon>
    </lineage>
</organism>
<dbReference type="Proteomes" id="UP000325313">
    <property type="component" value="Unassembled WGS sequence"/>
</dbReference>
<evidence type="ECO:0000313" key="3">
    <source>
        <dbReference type="EMBL" id="KAA1126935.1"/>
    </source>
</evidence>
<comment type="caution">
    <text evidence="3">The sequence shown here is derived from an EMBL/GenBank/DDBJ whole genome shotgun (WGS) entry which is preliminary data.</text>
</comment>
<dbReference type="EMBL" id="VDEP01000170">
    <property type="protein sequence ID" value="KAA1126935.1"/>
    <property type="molecule type" value="Genomic_DNA"/>
</dbReference>
<gene>
    <name evidence="3" type="ORF">PGTUg99_032801</name>
</gene>
<feature type="compositionally biased region" description="Basic residues" evidence="1">
    <location>
        <begin position="83"/>
        <end position="94"/>
    </location>
</feature>
<keyword evidence="2" id="KW-0812">Transmembrane</keyword>
<keyword evidence="2" id="KW-1133">Transmembrane helix</keyword>
<name>A0A5B0RP91_PUCGR</name>
<proteinExistence type="predicted"/>
<keyword evidence="2" id="KW-0472">Membrane</keyword>